<feature type="non-terminal residue" evidence="1">
    <location>
        <position position="81"/>
    </location>
</feature>
<accession>A0A0F8YQ39</accession>
<name>A0A0F8YQ39_9ZZZZ</name>
<evidence type="ECO:0000313" key="1">
    <source>
        <dbReference type="EMBL" id="KKK83548.1"/>
    </source>
</evidence>
<dbReference type="EMBL" id="LAZR01052171">
    <property type="protein sequence ID" value="KKK83548.1"/>
    <property type="molecule type" value="Genomic_DNA"/>
</dbReference>
<dbReference type="AlphaFoldDB" id="A0A0F8YQ39"/>
<reference evidence="1" key="1">
    <citation type="journal article" date="2015" name="Nature">
        <title>Complex archaea that bridge the gap between prokaryotes and eukaryotes.</title>
        <authorList>
            <person name="Spang A."/>
            <person name="Saw J.H."/>
            <person name="Jorgensen S.L."/>
            <person name="Zaremba-Niedzwiedzka K."/>
            <person name="Martijn J."/>
            <person name="Lind A.E."/>
            <person name="van Eijk R."/>
            <person name="Schleper C."/>
            <person name="Guy L."/>
            <person name="Ettema T.J."/>
        </authorList>
    </citation>
    <scope>NUCLEOTIDE SEQUENCE</scope>
</reference>
<comment type="caution">
    <text evidence="1">The sequence shown here is derived from an EMBL/GenBank/DDBJ whole genome shotgun (WGS) entry which is preliminary data.</text>
</comment>
<proteinExistence type="predicted"/>
<sequence length="81" mass="8938">MESKTIEPEDITKWMDDVKIGGADLPGGKGIVNAIRPPVLKETRFGPRKMSQIVIDGSDGSTIYVNLFLPQQFPMVHPKSN</sequence>
<protein>
    <submittedName>
        <fullName evidence="1">Uncharacterized protein</fullName>
    </submittedName>
</protein>
<organism evidence="1">
    <name type="scientific">marine sediment metagenome</name>
    <dbReference type="NCBI Taxonomy" id="412755"/>
    <lineage>
        <taxon>unclassified sequences</taxon>
        <taxon>metagenomes</taxon>
        <taxon>ecological metagenomes</taxon>
    </lineage>
</organism>
<gene>
    <name evidence="1" type="ORF">LCGC14_2792230</name>
</gene>